<keyword evidence="1" id="KW-0812">Transmembrane</keyword>
<evidence type="ECO:0000313" key="3">
    <source>
        <dbReference type="Proteomes" id="UP001162156"/>
    </source>
</evidence>
<proteinExistence type="predicted"/>
<keyword evidence="1" id="KW-1133">Transmembrane helix</keyword>
<dbReference type="AlphaFoldDB" id="A0AAV8WJ43"/>
<keyword evidence="1" id="KW-0472">Membrane</keyword>
<name>A0AAV8WJ43_9CUCU</name>
<evidence type="ECO:0000256" key="1">
    <source>
        <dbReference type="SAM" id="Phobius"/>
    </source>
</evidence>
<dbReference type="EMBL" id="JANEYF010005793">
    <property type="protein sequence ID" value="KAJ8926769.1"/>
    <property type="molecule type" value="Genomic_DNA"/>
</dbReference>
<dbReference type="Proteomes" id="UP001162156">
    <property type="component" value="Unassembled WGS sequence"/>
</dbReference>
<protein>
    <submittedName>
        <fullName evidence="2">Uncharacterized protein</fullName>
    </submittedName>
</protein>
<keyword evidence="3" id="KW-1185">Reference proteome</keyword>
<evidence type="ECO:0000313" key="2">
    <source>
        <dbReference type="EMBL" id="KAJ8926769.1"/>
    </source>
</evidence>
<gene>
    <name evidence="2" type="ORF">NQ314_020887</name>
</gene>
<sequence length="67" mass="7870">MKFFFFMFKDLYRYIIINILTVITIIVDLTGPLHISDPRIVSCVRLEFGSVNNVVKCARVDDFQKKK</sequence>
<comment type="caution">
    <text evidence="2">The sequence shown here is derived from an EMBL/GenBank/DDBJ whole genome shotgun (WGS) entry which is preliminary data.</text>
</comment>
<accession>A0AAV8WJ43</accession>
<organism evidence="2 3">
    <name type="scientific">Rhamnusium bicolor</name>
    <dbReference type="NCBI Taxonomy" id="1586634"/>
    <lineage>
        <taxon>Eukaryota</taxon>
        <taxon>Metazoa</taxon>
        <taxon>Ecdysozoa</taxon>
        <taxon>Arthropoda</taxon>
        <taxon>Hexapoda</taxon>
        <taxon>Insecta</taxon>
        <taxon>Pterygota</taxon>
        <taxon>Neoptera</taxon>
        <taxon>Endopterygota</taxon>
        <taxon>Coleoptera</taxon>
        <taxon>Polyphaga</taxon>
        <taxon>Cucujiformia</taxon>
        <taxon>Chrysomeloidea</taxon>
        <taxon>Cerambycidae</taxon>
        <taxon>Lepturinae</taxon>
        <taxon>Rhagiini</taxon>
        <taxon>Rhamnusium</taxon>
    </lineage>
</organism>
<feature type="transmembrane region" description="Helical" evidence="1">
    <location>
        <begin position="12"/>
        <end position="35"/>
    </location>
</feature>
<reference evidence="2" key="1">
    <citation type="journal article" date="2023" name="Insect Mol. Biol.">
        <title>Genome sequencing provides insights into the evolution of gene families encoding plant cell wall-degrading enzymes in longhorned beetles.</title>
        <authorList>
            <person name="Shin N.R."/>
            <person name="Okamura Y."/>
            <person name="Kirsch R."/>
            <person name="Pauchet Y."/>
        </authorList>
    </citation>
    <scope>NUCLEOTIDE SEQUENCE</scope>
    <source>
        <strain evidence="2">RBIC_L_NR</strain>
    </source>
</reference>